<dbReference type="InterPro" id="IPR057326">
    <property type="entry name" value="KR_dom"/>
</dbReference>
<comment type="caution">
    <text evidence="4">The sequence shown here is derived from an EMBL/GenBank/DDBJ whole genome shotgun (WGS) entry which is preliminary data.</text>
</comment>
<comment type="similarity">
    <text evidence="1">Belongs to the short-chain dehydrogenases/reductases (SDR) family.</text>
</comment>
<name>A0A0W1RDT5_9EURY</name>
<dbReference type="PROSITE" id="PS00061">
    <property type="entry name" value="ADH_SHORT"/>
    <property type="match status" value="1"/>
</dbReference>
<dbReference type="InterPro" id="IPR036291">
    <property type="entry name" value="NAD(P)-bd_dom_sf"/>
</dbReference>
<keyword evidence="2" id="KW-0560">Oxidoreductase</keyword>
<proteinExistence type="inferred from homology"/>
<sequence length="242" mass="25198">MGVVVTGGSGSIGSAVVESLSGENVVFSYQTDGDSADALVEDAPDDSKRSAFHMDVTDADSVSSFFDAATDCLDSVDAVVHTVGVVDPRTIGESTDDQWAGVIETNLVGSYRVAQASVPHLQTASGSLIFLSSIGGTAGTVDTSYAASKSGLHGLVRALARELGPDGVRVNALAPGPVDTSMNDVIVEYLESTDFLGHENLDTHLPAYACPPEEIARAVRYLLDSSFTHGEILNVNGGMQFR</sequence>
<reference evidence="4 5" key="1">
    <citation type="submission" date="2015-12" db="EMBL/GenBank/DDBJ databases">
        <title>Haloprofundus marisrubri gen. nov., sp. nov., an extremely halophilic archaeon isolated from the Discovery deep brine-seawater interface in the Red Sea.</title>
        <authorList>
            <person name="Zhang G."/>
            <person name="Stingl U."/>
            <person name="Rashid M."/>
        </authorList>
    </citation>
    <scope>NUCLEOTIDE SEQUENCE [LARGE SCALE GENOMIC DNA]</scope>
    <source>
        <strain evidence="4 5">SB9</strain>
    </source>
</reference>
<dbReference type="AlphaFoldDB" id="A0A0W1RDT5"/>
<keyword evidence="5" id="KW-1185">Reference proteome</keyword>
<protein>
    <submittedName>
        <fullName evidence="4">Short-chain dehydrogenase</fullName>
    </submittedName>
</protein>
<organism evidence="4 5">
    <name type="scientific">Haloprofundus marisrubri</name>
    <dbReference type="NCBI Taxonomy" id="1514971"/>
    <lineage>
        <taxon>Archaea</taxon>
        <taxon>Methanobacteriati</taxon>
        <taxon>Methanobacteriota</taxon>
        <taxon>Stenosarchaea group</taxon>
        <taxon>Halobacteria</taxon>
        <taxon>Halobacteriales</taxon>
        <taxon>Haloferacaceae</taxon>
        <taxon>Haloprofundus</taxon>
    </lineage>
</organism>
<dbReference type="OrthoDB" id="7442at2157"/>
<evidence type="ECO:0000256" key="2">
    <source>
        <dbReference type="ARBA" id="ARBA00023002"/>
    </source>
</evidence>
<dbReference type="GO" id="GO:0016616">
    <property type="term" value="F:oxidoreductase activity, acting on the CH-OH group of donors, NAD or NADP as acceptor"/>
    <property type="evidence" value="ECO:0007669"/>
    <property type="project" value="UniProtKB-ARBA"/>
</dbReference>
<dbReference type="InterPro" id="IPR020904">
    <property type="entry name" value="Sc_DH/Rdtase_CS"/>
</dbReference>
<feature type="domain" description="Ketoreductase" evidence="3">
    <location>
        <begin position="2"/>
        <end position="176"/>
    </location>
</feature>
<dbReference type="Pfam" id="PF13561">
    <property type="entry name" value="adh_short_C2"/>
    <property type="match status" value="1"/>
</dbReference>
<dbReference type="SUPFAM" id="SSF51735">
    <property type="entry name" value="NAD(P)-binding Rossmann-fold domains"/>
    <property type="match status" value="1"/>
</dbReference>
<evidence type="ECO:0000259" key="3">
    <source>
        <dbReference type="SMART" id="SM00822"/>
    </source>
</evidence>
<dbReference type="CDD" id="cd05233">
    <property type="entry name" value="SDR_c"/>
    <property type="match status" value="1"/>
</dbReference>
<dbReference type="RefSeq" id="WP_058579979.1">
    <property type="nucleotide sequence ID" value="NZ_LOPU01000002.1"/>
</dbReference>
<dbReference type="InterPro" id="IPR002347">
    <property type="entry name" value="SDR_fam"/>
</dbReference>
<dbReference type="PRINTS" id="PR00080">
    <property type="entry name" value="SDRFAMILY"/>
</dbReference>
<dbReference type="EMBL" id="LOPU01000002">
    <property type="protein sequence ID" value="KTG11599.1"/>
    <property type="molecule type" value="Genomic_DNA"/>
</dbReference>
<dbReference type="PANTHER" id="PTHR42760">
    <property type="entry name" value="SHORT-CHAIN DEHYDROGENASES/REDUCTASES FAMILY MEMBER"/>
    <property type="match status" value="1"/>
</dbReference>
<evidence type="ECO:0000313" key="5">
    <source>
        <dbReference type="Proteomes" id="UP000054387"/>
    </source>
</evidence>
<dbReference type="Gene3D" id="3.40.50.720">
    <property type="entry name" value="NAD(P)-binding Rossmann-like Domain"/>
    <property type="match status" value="1"/>
</dbReference>
<dbReference type="PANTHER" id="PTHR42760:SF133">
    <property type="entry name" value="3-OXOACYL-[ACYL-CARRIER-PROTEIN] REDUCTASE"/>
    <property type="match status" value="1"/>
</dbReference>
<dbReference type="GO" id="GO:0006633">
    <property type="term" value="P:fatty acid biosynthetic process"/>
    <property type="evidence" value="ECO:0007669"/>
    <property type="project" value="TreeGrafter"/>
</dbReference>
<accession>A0A0W1RDT5</accession>
<dbReference type="GO" id="GO:0048038">
    <property type="term" value="F:quinone binding"/>
    <property type="evidence" value="ECO:0007669"/>
    <property type="project" value="TreeGrafter"/>
</dbReference>
<evidence type="ECO:0000313" key="4">
    <source>
        <dbReference type="EMBL" id="KTG11599.1"/>
    </source>
</evidence>
<dbReference type="STRING" id="1514971.AUR64_03050"/>
<dbReference type="Proteomes" id="UP000054387">
    <property type="component" value="Unassembled WGS sequence"/>
</dbReference>
<gene>
    <name evidence="4" type="ORF">AUR64_03050</name>
</gene>
<dbReference type="PRINTS" id="PR00081">
    <property type="entry name" value="GDHRDH"/>
</dbReference>
<dbReference type="SMART" id="SM00822">
    <property type="entry name" value="PKS_KR"/>
    <property type="match status" value="1"/>
</dbReference>
<evidence type="ECO:0000256" key="1">
    <source>
        <dbReference type="ARBA" id="ARBA00006484"/>
    </source>
</evidence>